<protein>
    <submittedName>
        <fullName evidence="1">Uncharacterized protein</fullName>
    </submittedName>
</protein>
<comment type="caution">
    <text evidence="1">The sequence shown here is derived from an EMBL/GenBank/DDBJ whole genome shotgun (WGS) entry which is preliminary data.</text>
</comment>
<evidence type="ECO:0000313" key="2">
    <source>
        <dbReference type="Proteomes" id="UP001066276"/>
    </source>
</evidence>
<proteinExistence type="predicted"/>
<evidence type="ECO:0000313" key="1">
    <source>
        <dbReference type="EMBL" id="KAJ1206862.1"/>
    </source>
</evidence>
<name>A0AAV7W1X3_PLEWA</name>
<sequence>MEPNKVVQALKILRDEGREDLIKEGVLEEAWVGLKRPKRLSSGGVSAAVIACSSPPKKCKKFKNKSAEGRKVTRSLEGLWDMLHPASRSTEEFVAHKRGAGRCSRRSGVSLAQRVAAGGKGVGRLVAVAGGERQGAQWLGARASEAARGRRASKQAQLPWETMLEHRAAILDERVLGGTLKMAAPTGKSIPLPVSLEERQLADAKKMAARVESCEEIIIISDEERERHDGVNLGKGDIAVKSVRQFDGGAGEDVIRELSLDRGLCKESMDGYFGSQNVLKLGEKVEFVDQDGVIIRGMVCGQTSRGGSKGRAQVLMDFWQPGVEEEGAGCDAPRFTGGLSEVTVHREAGRPSGGQSLPVKVRAPLVHRKEGRVKSGAVYPTARESVALCSLGHGAGLVFDDEQPSTSRGAGARFERQDEDWLDYEEDVEEQAIPVANLVSTPAVPEVFRGEIVTKKWLAIYQEVRLGGGWV</sequence>
<reference evidence="1" key="1">
    <citation type="journal article" date="2022" name="bioRxiv">
        <title>Sequencing and chromosome-scale assembly of the giantPleurodeles waltlgenome.</title>
        <authorList>
            <person name="Brown T."/>
            <person name="Elewa A."/>
            <person name="Iarovenko S."/>
            <person name="Subramanian E."/>
            <person name="Araus A.J."/>
            <person name="Petzold A."/>
            <person name="Susuki M."/>
            <person name="Suzuki K.-i.T."/>
            <person name="Hayashi T."/>
            <person name="Toyoda A."/>
            <person name="Oliveira C."/>
            <person name="Osipova E."/>
            <person name="Leigh N.D."/>
            <person name="Simon A."/>
            <person name="Yun M.H."/>
        </authorList>
    </citation>
    <scope>NUCLEOTIDE SEQUENCE</scope>
    <source>
        <strain evidence="1">20211129_DDA</strain>
        <tissue evidence="1">Liver</tissue>
    </source>
</reference>
<accession>A0AAV7W1X3</accession>
<gene>
    <name evidence="1" type="ORF">NDU88_002255</name>
</gene>
<dbReference type="AlphaFoldDB" id="A0AAV7W1X3"/>
<organism evidence="1 2">
    <name type="scientific">Pleurodeles waltl</name>
    <name type="common">Iberian ribbed newt</name>
    <dbReference type="NCBI Taxonomy" id="8319"/>
    <lineage>
        <taxon>Eukaryota</taxon>
        <taxon>Metazoa</taxon>
        <taxon>Chordata</taxon>
        <taxon>Craniata</taxon>
        <taxon>Vertebrata</taxon>
        <taxon>Euteleostomi</taxon>
        <taxon>Amphibia</taxon>
        <taxon>Batrachia</taxon>
        <taxon>Caudata</taxon>
        <taxon>Salamandroidea</taxon>
        <taxon>Salamandridae</taxon>
        <taxon>Pleurodelinae</taxon>
        <taxon>Pleurodeles</taxon>
    </lineage>
</organism>
<dbReference type="Proteomes" id="UP001066276">
    <property type="component" value="Chromosome 1_2"/>
</dbReference>
<dbReference type="EMBL" id="JANPWB010000002">
    <property type="protein sequence ID" value="KAJ1206862.1"/>
    <property type="molecule type" value="Genomic_DNA"/>
</dbReference>
<keyword evidence="2" id="KW-1185">Reference proteome</keyword>